<dbReference type="PANTHER" id="PTHR10579:SF43">
    <property type="entry name" value="ZINC FINGER (C3HC4-TYPE RING FINGER) FAMILY PROTEIN"/>
    <property type="match status" value="1"/>
</dbReference>
<dbReference type="SUPFAM" id="SSF53300">
    <property type="entry name" value="vWA-like"/>
    <property type="match status" value="1"/>
</dbReference>
<dbReference type="AlphaFoldDB" id="A0A7W9W8N9"/>
<accession>A0A7W9W8N9</accession>
<sequence>MDQTIRVNPTMMGGDPNRTQMAQPTVMGGFPQAAPGGPSLALNVKVSNRYAFAGDRTRAHVLTQISAGGAGGFVPGGKRLPVNVCLVIDRSGSMDGSPIQYVKKACEHVVDLLTPDDVLSIVTFEESVEVLMPARRVTDPNLIKQHIQRIVAGTTTNLFDGLYAGGSQVASVPMAGYVTRVLLLTDGEPTAGLKDFQSIVQQVADLKARGITVTALGFGPEYNEELMAGIARRSGGNYYYIERPEQIPEVFQKEMLTILGVTAKNIRLTLTLPRGVTVRQCYGSPPELGARHAAISLPDIERGATVTKLWEVDYDPHAVATFRTAKVILSWDDGATGQRETLTANAVVEFTGDAARVPSGADPLVSQELNAMQAARDLEKTMMGMRTQQLNLADLTAALNKTQQMFTQQGNTEAAKTVQMAAQAAQRGDTGGAEKTLIGTIYSLDLGKRS</sequence>
<dbReference type="InterPro" id="IPR051266">
    <property type="entry name" value="CLCR"/>
</dbReference>
<dbReference type="SMART" id="SM00327">
    <property type="entry name" value="VWA"/>
    <property type="match status" value="1"/>
</dbReference>
<feature type="domain" description="VWFA" evidence="1">
    <location>
        <begin position="83"/>
        <end position="255"/>
    </location>
</feature>
<reference evidence="2 3" key="1">
    <citation type="submission" date="2020-08" db="EMBL/GenBank/DDBJ databases">
        <title>Genomic Encyclopedia of Type Strains, Phase IV (KMG-IV): sequencing the most valuable type-strain genomes for metagenomic binning, comparative biology and taxonomic classification.</title>
        <authorList>
            <person name="Goeker M."/>
        </authorList>
    </citation>
    <scope>NUCLEOTIDE SEQUENCE [LARGE SCALE GENOMIC DNA]</scope>
    <source>
        <strain evidence="2 3">DSM 23562</strain>
    </source>
</reference>
<comment type="caution">
    <text evidence="2">The sequence shown here is derived from an EMBL/GenBank/DDBJ whole genome shotgun (WGS) entry which is preliminary data.</text>
</comment>
<dbReference type="Pfam" id="PF00092">
    <property type="entry name" value="VWA"/>
    <property type="match status" value="1"/>
</dbReference>
<dbReference type="Gene3D" id="3.40.50.410">
    <property type="entry name" value="von Willebrand factor, type A domain"/>
    <property type="match status" value="1"/>
</dbReference>
<dbReference type="EMBL" id="JACHGW010000008">
    <property type="protein sequence ID" value="MBB6053764.1"/>
    <property type="molecule type" value="Genomic_DNA"/>
</dbReference>
<dbReference type="PANTHER" id="PTHR10579">
    <property type="entry name" value="CALCIUM-ACTIVATED CHLORIDE CHANNEL REGULATOR"/>
    <property type="match status" value="1"/>
</dbReference>
<name>A0A7W9W8N9_ARMRO</name>
<keyword evidence="3" id="KW-1185">Reference proteome</keyword>
<dbReference type="Proteomes" id="UP000520814">
    <property type="component" value="Unassembled WGS sequence"/>
</dbReference>
<gene>
    <name evidence="2" type="ORF">HNQ39_005606</name>
</gene>
<dbReference type="InterPro" id="IPR036465">
    <property type="entry name" value="vWFA_dom_sf"/>
</dbReference>
<evidence type="ECO:0000259" key="1">
    <source>
        <dbReference type="PROSITE" id="PS50234"/>
    </source>
</evidence>
<protein>
    <submittedName>
        <fullName evidence="2">Ca-activated chloride channel family protein</fullName>
    </submittedName>
</protein>
<evidence type="ECO:0000313" key="3">
    <source>
        <dbReference type="Proteomes" id="UP000520814"/>
    </source>
</evidence>
<dbReference type="RefSeq" id="WP_184203853.1">
    <property type="nucleotide sequence ID" value="NZ_JACHGW010000008.1"/>
</dbReference>
<proteinExistence type="predicted"/>
<organism evidence="2 3">
    <name type="scientific">Armatimonas rosea</name>
    <dbReference type="NCBI Taxonomy" id="685828"/>
    <lineage>
        <taxon>Bacteria</taxon>
        <taxon>Bacillati</taxon>
        <taxon>Armatimonadota</taxon>
        <taxon>Armatimonadia</taxon>
        <taxon>Armatimonadales</taxon>
        <taxon>Armatimonadaceae</taxon>
        <taxon>Armatimonas</taxon>
    </lineage>
</organism>
<evidence type="ECO:0000313" key="2">
    <source>
        <dbReference type="EMBL" id="MBB6053764.1"/>
    </source>
</evidence>
<dbReference type="InterPro" id="IPR002035">
    <property type="entry name" value="VWF_A"/>
</dbReference>
<dbReference type="PROSITE" id="PS50234">
    <property type="entry name" value="VWFA"/>
    <property type="match status" value="1"/>
</dbReference>